<sequence length="119" mass="12811">MLYKCCVYIDGKKAGSAHFDVTYQPSIDMQYDHDNDSLPPPLPPPIQSASSSAPNMEILSIPAPKVDSIESTMEEIVTATNHLDNSNELGKGGYGNVYLANNLRSIGTKAAVKILTKEG</sequence>
<proteinExistence type="predicted"/>
<dbReference type="PROSITE" id="PS00107">
    <property type="entry name" value="PROTEIN_KINASE_ATP"/>
    <property type="match status" value="1"/>
</dbReference>
<evidence type="ECO:0000256" key="2">
    <source>
        <dbReference type="SAM" id="MobiDB-lite"/>
    </source>
</evidence>
<evidence type="ECO:0000259" key="3">
    <source>
        <dbReference type="PROSITE" id="PS50011"/>
    </source>
</evidence>
<dbReference type="InterPro" id="IPR011009">
    <property type="entry name" value="Kinase-like_dom_sf"/>
</dbReference>
<dbReference type="PROSITE" id="PS50011">
    <property type="entry name" value="PROTEIN_KINASE_DOM"/>
    <property type="match status" value="1"/>
</dbReference>
<dbReference type="GO" id="GO:0005524">
    <property type="term" value="F:ATP binding"/>
    <property type="evidence" value="ECO:0007669"/>
    <property type="project" value="UniProtKB-UniRule"/>
</dbReference>
<name>A0A1X7VGG6_AMPQE</name>
<protein>
    <recommendedName>
        <fullName evidence="3">Protein kinase domain-containing protein</fullName>
    </recommendedName>
</protein>
<dbReference type="GO" id="GO:0004672">
    <property type="term" value="F:protein kinase activity"/>
    <property type="evidence" value="ECO:0007669"/>
    <property type="project" value="InterPro"/>
</dbReference>
<dbReference type="Gene3D" id="3.30.200.20">
    <property type="entry name" value="Phosphorylase Kinase, domain 1"/>
    <property type="match status" value="1"/>
</dbReference>
<feature type="domain" description="Protein kinase" evidence="3">
    <location>
        <begin position="83"/>
        <end position="119"/>
    </location>
</feature>
<dbReference type="EnsemblMetazoa" id="Aqu2.1.38864_001">
    <property type="protein sequence ID" value="Aqu2.1.38864_001"/>
    <property type="gene ID" value="Aqu2.1.38864"/>
</dbReference>
<keyword evidence="1" id="KW-0067">ATP-binding</keyword>
<accession>A0A1X7VGG6</accession>
<dbReference type="AlphaFoldDB" id="A0A1X7VGG6"/>
<evidence type="ECO:0000256" key="1">
    <source>
        <dbReference type="PROSITE-ProRule" id="PRU10141"/>
    </source>
</evidence>
<feature type="binding site" evidence="1">
    <location>
        <position position="113"/>
    </location>
    <ligand>
        <name>ATP</name>
        <dbReference type="ChEBI" id="CHEBI:30616"/>
    </ligand>
</feature>
<organism evidence="4">
    <name type="scientific">Amphimedon queenslandica</name>
    <name type="common">Sponge</name>
    <dbReference type="NCBI Taxonomy" id="400682"/>
    <lineage>
        <taxon>Eukaryota</taxon>
        <taxon>Metazoa</taxon>
        <taxon>Porifera</taxon>
        <taxon>Demospongiae</taxon>
        <taxon>Heteroscleromorpha</taxon>
        <taxon>Haplosclerida</taxon>
        <taxon>Niphatidae</taxon>
        <taxon>Amphimedon</taxon>
    </lineage>
</organism>
<dbReference type="OrthoDB" id="4062651at2759"/>
<reference evidence="4" key="1">
    <citation type="submission" date="2017-05" db="UniProtKB">
        <authorList>
            <consortium name="EnsemblMetazoa"/>
        </authorList>
    </citation>
    <scope>IDENTIFICATION</scope>
</reference>
<evidence type="ECO:0000313" key="4">
    <source>
        <dbReference type="EnsemblMetazoa" id="Aqu2.1.38864_001"/>
    </source>
</evidence>
<dbReference type="InterPro" id="IPR000719">
    <property type="entry name" value="Prot_kinase_dom"/>
</dbReference>
<dbReference type="InParanoid" id="A0A1X7VGG6"/>
<dbReference type="SUPFAM" id="SSF56112">
    <property type="entry name" value="Protein kinase-like (PK-like)"/>
    <property type="match status" value="1"/>
</dbReference>
<keyword evidence="1" id="KW-0547">Nucleotide-binding</keyword>
<dbReference type="InterPro" id="IPR017441">
    <property type="entry name" value="Protein_kinase_ATP_BS"/>
</dbReference>
<feature type="region of interest" description="Disordered" evidence="2">
    <location>
        <begin position="33"/>
        <end position="52"/>
    </location>
</feature>